<sequence>MTYFIQPVITTAGASNISAAIANKQTITFTRFSLGDGRIKTNIENAKDVANEIYTIAATAATQTLEDTESPTFRILGRLDNTEIDTELTINEIGIFAKVGNGAEFMYMYTWAENGDVIPPNNAGNVYRDYDFATTIDKNAKVTIKFENPEQIYSTHSELLAFEDATNKKIDKKIDNIIEVEKAKKLSNARTIELSGKATGKTFFDGSKDVSINVDIKTATTNDTGLVQLDDNVNSTNVIKAATGHAVGVVNKAFSAHQSDNNKHITSSERTKWNGKADLNYTQTELNKKADKSVAQMHKLTQNSGKTLNTKGVDIDTLKLTQFREIQPGTLGTLPNNIRWGLLLVISGEGNDCAQFAMDNFNNNACYTRVMTNNVWGNWKILATTIDLGKKADIAKAQMYKLTRDNGDMKILKDADINNVYENGFYYVWNGGNLPAHRLGWLLVFTRDNSKLTTQIYIDYYEENMFYRIGKEHGWTNWVELATTSDLTATETKLQKAIDLKSSKTYVDNVDNTIKQSIADLDSRVTANLNKKADKSVAQMYKLTADNGITKTTTDKNIDNYKSTGLYYITGVQINGKSYNGYLEIAKLSSKWCKQVFTTHIDNLIFTRVFCDARYWTSWQKLATTEYVWGKPILNNGWQNYGGEFGDFQFSKDDTGLVVLKGNIKHTSTMLPGGTIATLPKHVAPKSPMYFTVITGDFEIGIICIQPSGEITKRGKINTQWLCFDGISYKI</sequence>
<dbReference type="OrthoDB" id="2065107at2"/>
<protein>
    <submittedName>
        <fullName evidence="1">Uncharacterized protein</fullName>
    </submittedName>
</protein>
<dbReference type="CDD" id="cd19958">
    <property type="entry name" value="pyocin_knob"/>
    <property type="match status" value="3"/>
</dbReference>
<evidence type="ECO:0000313" key="1">
    <source>
        <dbReference type="EMBL" id="SEQ74889.1"/>
    </source>
</evidence>
<evidence type="ECO:0000313" key="2">
    <source>
        <dbReference type="Proteomes" id="UP000198556"/>
    </source>
</evidence>
<name>A0A1H9IK33_9LACT</name>
<dbReference type="EMBL" id="FOGF01000006">
    <property type="protein sequence ID" value="SEQ74889.1"/>
    <property type="molecule type" value="Genomic_DNA"/>
</dbReference>
<dbReference type="RefSeq" id="WP_089746065.1">
    <property type="nucleotide sequence ID" value="NZ_FOGF01000006.1"/>
</dbReference>
<proteinExistence type="predicted"/>
<organism evidence="1 2">
    <name type="scientific">Granulicatella balaenopterae</name>
    <dbReference type="NCBI Taxonomy" id="137733"/>
    <lineage>
        <taxon>Bacteria</taxon>
        <taxon>Bacillati</taxon>
        <taxon>Bacillota</taxon>
        <taxon>Bacilli</taxon>
        <taxon>Lactobacillales</taxon>
        <taxon>Carnobacteriaceae</taxon>
        <taxon>Granulicatella</taxon>
    </lineage>
</organism>
<dbReference type="Proteomes" id="UP000198556">
    <property type="component" value="Unassembled WGS sequence"/>
</dbReference>
<accession>A0A1H9IK33</accession>
<reference evidence="1 2" key="1">
    <citation type="submission" date="2016-10" db="EMBL/GenBank/DDBJ databases">
        <authorList>
            <person name="de Groot N.N."/>
        </authorList>
    </citation>
    <scope>NUCLEOTIDE SEQUENCE [LARGE SCALE GENOMIC DNA]</scope>
    <source>
        <strain evidence="1 2">DSM 15827</strain>
    </source>
</reference>
<gene>
    <name evidence="1" type="ORF">SAMN05421767_10610</name>
</gene>
<dbReference type="STRING" id="137733.SAMN05421767_10610"/>
<dbReference type="AlphaFoldDB" id="A0A1H9IK33"/>
<keyword evidence="2" id="KW-1185">Reference proteome</keyword>